<organism evidence="1">
    <name type="scientific">Oryza brachyantha</name>
    <name type="common">malo sina</name>
    <dbReference type="NCBI Taxonomy" id="4533"/>
    <lineage>
        <taxon>Eukaryota</taxon>
        <taxon>Viridiplantae</taxon>
        <taxon>Streptophyta</taxon>
        <taxon>Embryophyta</taxon>
        <taxon>Tracheophyta</taxon>
        <taxon>Spermatophyta</taxon>
        <taxon>Magnoliopsida</taxon>
        <taxon>Liliopsida</taxon>
        <taxon>Poales</taxon>
        <taxon>Poaceae</taxon>
        <taxon>BOP clade</taxon>
        <taxon>Oryzoideae</taxon>
        <taxon>Oryzeae</taxon>
        <taxon>Oryzinae</taxon>
        <taxon>Oryza</taxon>
    </lineage>
</organism>
<dbReference type="HOGENOM" id="CLU_2227270_0_0_1"/>
<evidence type="ECO:0000313" key="2">
    <source>
        <dbReference type="Proteomes" id="UP000006038"/>
    </source>
</evidence>
<sequence length="106" mass="11870">MASKTTQIKLIVNGLNDTVSCCYSSTVEWRSLLRTSHLLGTKGIYYTMGTYDNMHPDEVINILEQDTVQKLLKLATGIGNRTVILNTTRTHIHVRADARTEATSMQ</sequence>
<dbReference type="Proteomes" id="UP000006038">
    <property type="component" value="Chromosome 1"/>
</dbReference>
<proteinExistence type="predicted"/>
<dbReference type="AlphaFoldDB" id="J3L6L3"/>
<name>J3L6L3_ORYBR</name>
<dbReference type="Gramene" id="OB01G48690.1">
    <property type="protein sequence ID" value="OB01G48690.1"/>
    <property type="gene ID" value="OB01G48690"/>
</dbReference>
<dbReference type="EnsemblPlants" id="OB01G48690.1">
    <property type="protein sequence ID" value="OB01G48690.1"/>
    <property type="gene ID" value="OB01G48690"/>
</dbReference>
<keyword evidence="2" id="KW-1185">Reference proteome</keyword>
<reference evidence="1" key="1">
    <citation type="journal article" date="2013" name="Nat. Commun.">
        <title>Whole-genome sequencing of Oryza brachyantha reveals mechanisms underlying Oryza genome evolution.</title>
        <authorList>
            <person name="Chen J."/>
            <person name="Huang Q."/>
            <person name="Gao D."/>
            <person name="Wang J."/>
            <person name="Lang Y."/>
            <person name="Liu T."/>
            <person name="Li B."/>
            <person name="Bai Z."/>
            <person name="Luis Goicoechea J."/>
            <person name="Liang C."/>
            <person name="Chen C."/>
            <person name="Zhang W."/>
            <person name="Sun S."/>
            <person name="Liao Y."/>
            <person name="Zhang X."/>
            <person name="Yang L."/>
            <person name="Song C."/>
            <person name="Wang M."/>
            <person name="Shi J."/>
            <person name="Liu G."/>
            <person name="Liu J."/>
            <person name="Zhou H."/>
            <person name="Zhou W."/>
            <person name="Yu Q."/>
            <person name="An N."/>
            <person name="Chen Y."/>
            <person name="Cai Q."/>
            <person name="Wang B."/>
            <person name="Liu B."/>
            <person name="Min J."/>
            <person name="Huang Y."/>
            <person name="Wu H."/>
            <person name="Li Z."/>
            <person name="Zhang Y."/>
            <person name="Yin Y."/>
            <person name="Song W."/>
            <person name="Jiang J."/>
            <person name="Jackson S.A."/>
            <person name="Wing R.A."/>
            <person name="Wang J."/>
            <person name="Chen M."/>
        </authorList>
    </citation>
    <scope>NUCLEOTIDE SEQUENCE [LARGE SCALE GENOMIC DNA]</scope>
    <source>
        <strain evidence="1">cv. IRGC 101232</strain>
    </source>
</reference>
<protein>
    <submittedName>
        <fullName evidence="1">Uncharacterized protein</fullName>
    </submittedName>
</protein>
<reference evidence="1" key="2">
    <citation type="submission" date="2013-04" db="UniProtKB">
        <authorList>
            <consortium name="EnsemblPlants"/>
        </authorList>
    </citation>
    <scope>IDENTIFICATION</scope>
</reference>
<evidence type="ECO:0000313" key="1">
    <source>
        <dbReference type="EnsemblPlants" id="OB01G48690.1"/>
    </source>
</evidence>
<accession>J3L6L3</accession>